<feature type="domain" description="MurNAc-LAA" evidence="4">
    <location>
        <begin position="171"/>
        <end position="305"/>
    </location>
</feature>
<dbReference type="Pfam" id="PF01520">
    <property type="entry name" value="Amidase_3"/>
    <property type="match status" value="1"/>
</dbReference>
<name>A0ABZ0RGI7_9BACT</name>
<evidence type="ECO:0000313" key="6">
    <source>
        <dbReference type="Proteomes" id="UP001324993"/>
    </source>
</evidence>
<dbReference type="Proteomes" id="UP001324993">
    <property type="component" value="Chromosome"/>
</dbReference>
<comment type="catalytic activity">
    <reaction evidence="1">
        <text>Hydrolyzes the link between N-acetylmuramoyl residues and L-amino acid residues in certain cell-wall glycopeptides.</text>
        <dbReference type="EC" id="3.5.1.28"/>
    </reaction>
</comment>
<organism evidence="5 6">
    <name type="scientific">Coraliomargarita algicola</name>
    <dbReference type="NCBI Taxonomy" id="3092156"/>
    <lineage>
        <taxon>Bacteria</taxon>
        <taxon>Pseudomonadati</taxon>
        <taxon>Verrucomicrobiota</taxon>
        <taxon>Opitutia</taxon>
        <taxon>Puniceicoccales</taxon>
        <taxon>Coraliomargaritaceae</taxon>
        <taxon>Coraliomargarita</taxon>
    </lineage>
</organism>
<dbReference type="InterPro" id="IPR002508">
    <property type="entry name" value="MurNAc-LAA_cat"/>
</dbReference>
<evidence type="ECO:0000256" key="3">
    <source>
        <dbReference type="ARBA" id="ARBA00022801"/>
    </source>
</evidence>
<dbReference type="InterPro" id="IPR050695">
    <property type="entry name" value="N-acetylmuramoyl_amidase_3"/>
</dbReference>
<keyword evidence="3 5" id="KW-0378">Hydrolase</keyword>
<dbReference type="EC" id="3.5.1.28" evidence="2"/>
<dbReference type="EMBL" id="CP138858">
    <property type="protein sequence ID" value="WPJ95216.1"/>
    <property type="molecule type" value="Genomic_DNA"/>
</dbReference>
<evidence type="ECO:0000259" key="4">
    <source>
        <dbReference type="SMART" id="SM00646"/>
    </source>
</evidence>
<dbReference type="GO" id="GO:0008745">
    <property type="term" value="F:N-acetylmuramoyl-L-alanine amidase activity"/>
    <property type="evidence" value="ECO:0007669"/>
    <property type="project" value="UniProtKB-EC"/>
</dbReference>
<proteinExistence type="predicted"/>
<dbReference type="Gene3D" id="3.40.630.40">
    <property type="entry name" value="Zn-dependent exopeptidases"/>
    <property type="match status" value="1"/>
</dbReference>
<gene>
    <name evidence="5" type="ORF">SH580_17480</name>
</gene>
<sequence>MTVTSETVAQRFEIQHEGRSYIDLATAGGQLGMKAYWLKGYKTFRLRSQWTNIDVGKAKRILYLNDLPIYIGFPTLESSGRLYMAKADYQHVLQSILTPQTFAGKPGLRRIVIDAGHGGKDVGAKNDAYRLYEKTLTLDVARRLQSLLLRAGYEVVMTRDSDVYIPLERRPQIANRENGDLFISIHFNAAASSTAEGFETFALTPQYQASSKYSKPGRGDSTRYDGNEQDPWNALLGYHIQRSLVQGVGGPDRGLKRARFLVIKHLECPGVLVELGFVSNPGTAHKLRTTAFRQTLAQSLYDGIVRYGKRLQRIP</sequence>
<keyword evidence="6" id="KW-1185">Reference proteome</keyword>
<evidence type="ECO:0000256" key="2">
    <source>
        <dbReference type="ARBA" id="ARBA00011901"/>
    </source>
</evidence>
<dbReference type="SUPFAM" id="SSF53187">
    <property type="entry name" value="Zn-dependent exopeptidases"/>
    <property type="match status" value="1"/>
</dbReference>
<dbReference type="RefSeq" id="WP_319832109.1">
    <property type="nucleotide sequence ID" value="NZ_CP138858.1"/>
</dbReference>
<dbReference type="SMART" id="SM00646">
    <property type="entry name" value="Ami_3"/>
    <property type="match status" value="1"/>
</dbReference>
<dbReference type="PANTHER" id="PTHR30404">
    <property type="entry name" value="N-ACETYLMURAMOYL-L-ALANINE AMIDASE"/>
    <property type="match status" value="1"/>
</dbReference>
<dbReference type="CDD" id="cd02696">
    <property type="entry name" value="MurNAc-LAA"/>
    <property type="match status" value="1"/>
</dbReference>
<evidence type="ECO:0000313" key="5">
    <source>
        <dbReference type="EMBL" id="WPJ95216.1"/>
    </source>
</evidence>
<protein>
    <recommendedName>
        <fullName evidence="2">N-acetylmuramoyl-L-alanine amidase</fullName>
        <ecNumber evidence="2">3.5.1.28</ecNumber>
    </recommendedName>
</protein>
<reference evidence="5 6" key="1">
    <citation type="submission" date="2023-11" db="EMBL/GenBank/DDBJ databases">
        <title>Coraliomargarita sp. nov., isolated from marine algae.</title>
        <authorList>
            <person name="Lee J.K."/>
            <person name="Baek J.H."/>
            <person name="Kim J.M."/>
            <person name="Choi D.G."/>
            <person name="Jeon C.O."/>
        </authorList>
    </citation>
    <scope>NUCLEOTIDE SEQUENCE [LARGE SCALE GENOMIC DNA]</scope>
    <source>
        <strain evidence="5 6">J2-16</strain>
    </source>
</reference>
<dbReference type="PANTHER" id="PTHR30404:SF0">
    <property type="entry name" value="N-ACETYLMURAMOYL-L-ALANINE AMIDASE AMIC"/>
    <property type="match status" value="1"/>
</dbReference>
<evidence type="ECO:0000256" key="1">
    <source>
        <dbReference type="ARBA" id="ARBA00001561"/>
    </source>
</evidence>
<accession>A0ABZ0RGI7</accession>